<dbReference type="NCBIfam" id="TIGR00936">
    <property type="entry name" value="ahcY"/>
    <property type="match status" value="1"/>
</dbReference>
<dbReference type="SUPFAM" id="SSF51735">
    <property type="entry name" value="NAD(P)-binding Rossmann-fold domains"/>
    <property type="match status" value="1"/>
</dbReference>
<proteinExistence type="inferred from homology"/>
<feature type="binding site" evidence="4">
    <location>
        <begin position="254"/>
        <end position="259"/>
    </location>
    <ligand>
        <name>NAD(+)</name>
        <dbReference type="ChEBI" id="CHEBI:57540"/>
    </ligand>
</feature>
<evidence type="ECO:0000256" key="6">
    <source>
        <dbReference type="RuleBase" id="RU004166"/>
    </source>
</evidence>
<dbReference type="SUPFAM" id="SSF52283">
    <property type="entry name" value="Formate/glycerate dehydrogenase catalytic domain-like"/>
    <property type="match status" value="1"/>
</dbReference>
<feature type="binding site" evidence="4">
    <location>
        <position position="312"/>
    </location>
    <ligand>
        <name>NAD(+)</name>
        <dbReference type="ChEBI" id="CHEBI:57540"/>
    </ligand>
</feature>
<feature type="binding site" evidence="4">
    <location>
        <position position="190"/>
    </location>
    <ligand>
        <name>substrate</name>
    </ligand>
</feature>
<dbReference type="InterPro" id="IPR036291">
    <property type="entry name" value="NAD(P)-bd_dom_sf"/>
</dbReference>
<dbReference type="EMBL" id="JBHTFQ010000001">
    <property type="protein sequence ID" value="MFC7702588.1"/>
    <property type="molecule type" value="Genomic_DNA"/>
</dbReference>
<feature type="binding site" evidence="4">
    <location>
        <begin position="191"/>
        <end position="193"/>
    </location>
    <ligand>
        <name>NAD(+)</name>
        <dbReference type="ChEBI" id="CHEBI:57540"/>
    </ligand>
</feature>
<evidence type="ECO:0000256" key="5">
    <source>
        <dbReference type="RuleBase" id="RU000548"/>
    </source>
</evidence>
<dbReference type="EC" id="3.13.2.1" evidence="4"/>
<keyword evidence="2 4" id="KW-0554">One-carbon metabolism</keyword>
<feature type="binding site" evidence="4">
    <location>
        <position position="225"/>
    </location>
    <ligand>
        <name>NAD(+)</name>
        <dbReference type="ChEBI" id="CHEBI:57540"/>
    </ligand>
</feature>
<sequence>MAKDYIIRDIALAGYGRKELTIAETEMPGLMALRQEFGSSQPLKGARIAGSLHMTIQTGVLIETLVALGADVRWASCNIFSTQDHAAAAIAEAGVPVFAIKGETLAEYWAYTDRIFQFEGGPANMILDDGGDATLYILIGARVEAGENDLIAAPQSEEEEALFAQIRKRLAQSPGWFTAQRDAIRGVSEETTTGVHRLYDLHKKGQLPFPAINVNDSVTKSKFDNKYGCKESLVDGIRRATDTMLAGKVAVVCGYGDVGKGSAASLQGAGARVKVTEIDPICALQAAMDGFEVVTLEDVAASADIFITTTGNKDVIRIEHMREMKDMAIVGNIGHFDNEIQVAALRNHKWTNIKEQVDMIEMPSGNRIILLSEGRLLNLGNATGHPSFVMSASFTNQVLAQIELWTKGDDYAPGVYILPKHLDEKVARLHLAKIGVKLTELRPDQAEYIGVSPQGPFKSDHYRY</sequence>
<dbReference type="PIRSF" id="PIRSF001109">
    <property type="entry name" value="Ad_hcy_hydrolase"/>
    <property type="match status" value="1"/>
</dbReference>
<dbReference type="CDD" id="cd00401">
    <property type="entry name" value="SAHH"/>
    <property type="match status" value="1"/>
</dbReference>
<feature type="binding site" evidence="4">
    <location>
        <position position="277"/>
    </location>
    <ligand>
        <name>NAD(+)</name>
        <dbReference type="ChEBI" id="CHEBI:57540"/>
    </ligand>
</feature>
<comment type="catalytic activity">
    <reaction evidence="4 5">
        <text>S-adenosyl-L-homocysteine + H2O = L-homocysteine + adenosine</text>
        <dbReference type="Rhea" id="RHEA:21708"/>
        <dbReference type="ChEBI" id="CHEBI:15377"/>
        <dbReference type="ChEBI" id="CHEBI:16335"/>
        <dbReference type="ChEBI" id="CHEBI:57856"/>
        <dbReference type="ChEBI" id="CHEBI:58199"/>
        <dbReference type="EC" id="3.13.2.1"/>
    </reaction>
</comment>
<feature type="binding site" evidence="4">
    <location>
        <position position="220"/>
    </location>
    <ligand>
        <name>substrate</name>
    </ligand>
</feature>
<comment type="pathway">
    <text evidence="4 5">Amino-acid biosynthesis; L-homocysteine biosynthesis; L-homocysteine from S-adenosyl-L-homocysteine: step 1/1.</text>
</comment>
<evidence type="ECO:0000256" key="1">
    <source>
        <dbReference type="ARBA" id="ARBA00007122"/>
    </source>
</evidence>
<comment type="cofactor">
    <cofactor evidence="4 5">
        <name>NAD(+)</name>
        <dbReference type="ChEBI" id="CHEBI:57540"/>
    </cofactor>
    <text evidence="4 5">Binds 1 NAD(+) per subunit.</text>
</comment>
<dbReference type="NCBIfam" id="NF004005">
    <property type="entry name" value="PRK05476.2-3"/>
    <property type="match status" value="1"/>
</dbReference>
<gene>
    <name evidence="4 8" type="primary">ahcY</name>
    <name evidence="8" type="ORF">ACFQXB_00080</name>
</gene>
<comment type="function">
    <text evidence="4">May play a key role in the regulation of the intracellular concentration of adenosylhomocysteine.</text>
</comment>
<evidence type="ECO:0000256" key="4">
    <source>
        <dbReference type="HAMAP-Rule" id="MF_00563"/>
    </source>
</evidence>
<dbReference type="InterPro" id="IPR000043">
    <property type="entry name" value="Adenosylhomocysteinase-like"/>
</dbReference>
<reference evidence="9" key="1">
    <citation type="journal article" date="2019" name="Int. J. Syst. Evol. Microbiol.">
        <title>The Global Catalogue of Microorganisms (GCM) 10K type strain sequencing project: providing services to taxonomists for standard genome sequencing and annotation.</title>
        <authorList>
            <consortium name="The Broad Institute Genomics Platform"/>
            <consortium name="The Broad Institute Genome Sequencing Center for Infectious Disease"/>
            <person name="Wu L."/>
            <person name="Ma J."/>
        </authorList>
    </citation>
    <scope>NUCLEOTIDE SEQUENCE [LARGE SCALE GENOMIC DNA]</scope>
    <source>
        <strain evidence="9">CGMCC 1.12750</strain>
    </source>
</reference>
<feature type="binding site" evidence="4">
    <location>
        <position position="129"/>
    </location>
    <ligand>
        <name>substrate</name>
    </ligand>
</feature>
<evidence type="ECO:0000259" key="7">
    <source>
        <dbReference type="SMART" id="SM00997"/>
    </source>
</evidence>
<dbReference type="InterPro" id="IPR020082">
    <property type="entry name" value="S-Ado-L-homoCys_hydrolase_CS"/>
</dbReference>
<dbReference type="HAMAP" id="MF_00563">
    <property type="entry name" value="AdoHcyase"/>
    <property type="match status" value="1"/>
</dbReference>
<dbReference type="PANTHER" id="PTHR23420:SF0">
    <property type="entry name" value="ADENOSYLHOMOCYSTEINASE"/>
    <property type="match status" value="1"/>
</dbReference>
<dbReference type="Gene3D" id="3.40.50.720">
    <property type="entry name" value="NAD(P)-binding Rossmann-like Domain"/>
    <property type="match status" value="1"/>
</dbReference>
<evidence type="ECO:0000313" key="8">
    <source>
        <dbReference type="EMBL" id="MFC7702588.1"/>
    </source>
</evidence>
<dbReference type="InterPro" id="IPR015878">
    <property type="entry name" value="Ado_hCys_hydrolase_NAD-bd"/>
</dbReference>
<comment type="subcellular location">
    <subcellularLocation>
        <location evidence="4">Cytoplasm</location>
    </subcellularLocation>
</comment>
<evidence type="ECO:0000256" key="2">
    <source>
        <dbReference type="ARBA" id="ARBA00022563"/>
    </source>
</evidence>
<dbReference type="RefSeq" id="WP_377397237.1">
    <property type="nucleotide sequence ID" value="NZ_JBHTFQ010000001.1"/>
</dbReference>
<protein>
    <recommendedName>
        <fullName evidence="4">Adenosylhomocysteinase</fullName>
        <ecNumber evidence="4">3.13.2.1</ecNumber>
    </recommendedName>
    <alternativeName>
        <fullName evidence="4">S-adenosyl-L-homocysteine hydrolase</fullName>
        <shortName evidence="4">AdoHcyase</shortName>
    </alternativeName>
</protein>
<keyword evidence="9" id="KW-1185">Reference proteome</keyword>
<dbReference type="PROSITE" id="PS00738">
    <property type="entry name" value="ADOHCYASE_1"/>
    <property type="match status" value="1"/>
</dbReference>
<keyword evidence="3 4" id="KW-0520">NAD</keyword>
<evidence type="ECO:0000313" key="9">
    <source>
        <dbReference type="Proteomes" id="UP001596516"/>
    </source>
</evidence>
<dbReference type="Proteomes" id="UP001596516">
    <property type="component" value="Unassembled WGS sequence"/>
</dbReference>
<dbReference type="SMART" id="SM00997">
    <property type="entry name" value="AdoHcyase_NAD"/>
    <property type="match status" value="1"/>
</dbReference>
<dbReference type="PROSITE" id="PS00739">
    <property type="entry name" value="ADOHCYASE_2"/>
    <property type="match status" value="1"/>
</dbReference>
<dbReference type="SMART" id="SM00996">
    <property type="entry name" value="AdoHcyase"/>
    <property type="match status" value="1"/>
</dbReference>
<name>A0ABW2UGX1_9RHOB</name>
<accession>A0ABW2UGX1</accession>
<keyword evidence="4 5" id="KW-0378">Hydrolase</keyword>
<feature type="domain" description="S-adenosyl-L-homocysteine hydrolase NAD binding" evidence="7">
    <location>
        <begin position="225"/>
        <end position="384"/>
    </location>
</feature>
<dbReference type="Pfam" id="PF05221">
    <property type="entry name" value="AdoHcyase"/>
    <property type="match status" value="1"/>
</dbReference>
<evidence type="ECO:0000256" key="3">
    <source>
        <dbReference type="ARBA" id="ARBA00023027"/>
    </source>
</evidence>
<dbReference type="Pfam" id="PF00670">
    <property type="entry name" value="AdoHcyase_NAD"/>
    <property type="match status" value="1"/>
</dbReference>
<feature type="binding site" evidence="4">
    <location>
        <position position="378"/>
    </location>
    <ligand>
        <name>NAD(+)</name>
        <dbReference type="ChEBI" id="CHEBI:57540"/>
    </ligand>
</feature>
<feature type="binding site" evidence="4">
    <location>
        <position position="55"/>
    </location>
    <ligand>
        <name>substrate</name>
    </ligand>
</feature>
<dbReference type="Gene3D" id="3.40.50.1480">
    <property type="entry name" value="Adenosylhomocysteinase-like"/>
    <property type="match status" value="1"/>
</dbReference>
<organism evidence="8 9">
    <name type="scientific">Plastorhodobacter daqingensis</name>
    <dbReference type="NCBI Taxonomy" id="1387281"/>
    <lineage>
        <taxon>Bacteria</taxon>
        <taxon>Pseudomonadati</taxon>
        <taxon>Pseudomonadota</taxon>
        <taxon>Alphaproteobacteria</taxon>
        <taxon>Rhodobacterales</taxon>
        <taxon>Paracoccaceae</taxon>
        <taxon>Plastorhodobacter</taxon>
    </lineage>
</organism>
<keyword evidence="4" id="KW-0963">Cytoplasm</keyword>
<comment type="caution">
    <text evidence="8">The sequence shown here is derived from an EMBL/GenBank/DDBJ whole genome shotgun (WGS) entry which is preliminary data.</text>
</comment>
<feature type="binding site" evidence="4">
    <location>
        <position position="224"/>
    </location>
    <ligand>
        <name>substrate</name>
    </ligand>
</feature>
<dbReference type="PANTHER" id="PTHR23420">
    <property type="entry name" value="ADENOSYLHOMOCYSTEINASE"/>
    <property type="match status" value="1"/>
</dbReference>
<dbReference type="InterPro" id="IPR042172">
    <property type="entry name" value="Adenosylhomocyst_ase-like_sf"/>
</dbReference>
<comment type="similarity">
    <text evidence="1 4 6">Belongs to the adenosylhomocysteinase family.</text>
</comment>
<feature type="binding site" evidence="4">
    <location>
        <begin position="333"/>
        <end position="335"/>
    </location>
    <ligand>
        <name>NAD(+)</name>
        <dbReference type="ChEBI" id="CHEBI:57540"/>
    </ligand>
</feature>